<feature type="repeat" description="ANK" evidence="3">
    <location>
        <begin position="69"/>
        <end position="101"/>
    </location>
</feature>
<dbReference type="SUPFAM" id="SSF48403">
    <property type="entry name" value="Ankyrin repeat"/>
    <property type="match status" value="1"/>
</dbReference>
<keyword evidence="2 3" id="KW-0040">ANK repeat</keyword>
<protein>
    <submittedName>
        <fullName evidence="4">Uncharacterized protein</fullName>
    </submittedName>
</protein>
<evidence type="ECO:0000256" key="1">
    <source>
        <dbReference type="ARBA" id="ARBA00022737"/>
    </source>
</evidence>
<evidence type="ECO:0000313" key="4">
    <source>
        <dbReference type="EMBL" id="KPA82455.1"/>
    </source>
</evidence>
<feature type="repeat" description="ANK" evidence="3">
    <location>
        <begin position="136"/>
        <end position="168"/>
    </location>
</feature>
<dbReference type="Gene3D" id="1.25.40.20">
    <property type="entry name" value="Ankyrin repeat-containing domain"/>
    <property type="match status" value="2"/>
</dbReference>
<dbReference type="PROSITE" id="PS50297">
    <property type="entry name" value="ANK_REP_REGION"/>
    <property type="match status" value="4"/>
</dbReference>
<evidence type="ECO:0000256" key="2">
    <source>
        <dbReference type="ARBA" id="ARBA00023043"/>
    </source>
</evidence>
<dbReference type="InterPro" id="IPR036770">
    <property type="entry name" value="Ankyrin_rpt-contain_sf"/>
</dbReference>
<dbReference type="VEuPathDB" id="TriTrypDB:LpyrH10_05_3780"/>
<dbReference type="GeneID" id="26903809"/>
<dbReference type="OMA" id="AGWHETV"/>
<dbReference type="Proteomes" id="UP000037923">
    <property type="component" value="Unassembled WGS sequence"/>
</dbReference>
<dbReference type="InterPro" id="IPR002110">
    <property type="entry name" value="Ankyrin_rpt"/>
</dbReference>
<organism evidence="4 5">
    <name type="scientific">Leptomonas pyrrhocoris</name>
    <name type="common">Firebug parasite</name>
    <dbReference type="NCBI Taxonomy" id="157538"/>
    <lineage>
        <taxon>Eukaryota</taxon>
        <taxon>Discoba</taxon>
        <taxon>Euglenozoa</taxon>
        <taxon>Kinetoplastea</taxon>
        <taxon>Metakinetoplastina</taxon>
        <taxon>Trypanosomatida</taxon>
        <taxon>Trypanosomatidae</taxon>
        <taxon>Leishmaniinae</taxon>
        <taxon>Leptomonas</taxon>
    </lineage>
</organism>
<dbReference type="PANTHER" id="PTHR24171:SF10">
    <property type="entry name" value="ANKYRIN REPEAT DOMAIN-CONTAINING PROTEIN 29-LIKE"/>
    <property type="match status" value="1"/>
</dbReference>
<gene>
    <name evidence="4" type="ORF">ABB37_03518</name>
</gene>
<sequence>MTDFEEVILLNDKAALLQFFSAAPKNAVNGVNGEGFTPLYFACMKPSVSLSTIEELIHLGASVDDRATDDETPLYISVYNHRSDVAKYLLGLRADVNATNGALKETALHVAARFGYGDLVTLLLGAGADLNARNVRQETPLFAAAEAGWHETVYLLLNAGANTTLTNEDAKSALYIASEKGFKHVVVLLKAPQADLKHAKAEADVEWRLRPEPMMSSDQMMDKAATDKNFSAAVKRRSSATVEVVPETKPMEVMDIKVPEPKMRMHDPLTGQAYGPCRSLAEVGYDSPPAIPKELQHLPPARLSRVGGTSMVVGTGTEEGAREPFRVETPITDAMHFEMPHSK</sequence>
<dbReference type="AlphaFoldDB" id="A0A0N0DX11"/>
<dbReference type="SMART" id="SM00248">
    <property type="entry name" value="ANK"/>
    <property type="match status" value="5"/>
</dbReference>
<name>A0A0N0DX11_LEPPY</name>
<keyword evidence="1" id="KW-0677">Repeat</keyword>
<dbReference type="Pfam" id="PF12796">
    <property type="entry name" value="Ank_2"/>
    <property type="match status" value="2"/>
</dbReference>
<feature type="repeat" description="ANK" evidence="3">
    <location>
        <begin position="103"/>
        <end position="135"/>
    </location>
</feature>
<evidence type="ECO:0000256" key="3">
    <source>
        <dbReference type="PROSITE-ProRule" id="PRU00023"/>
    </source>
</evidence>
<dbReference type="OrthoDB" id="20872at2759"/>
<dbReference type="RefSeq" id="XP_015660894.1">
    <property type="nucleotide sequence ID" value="XM_015800887.1"/>
</dbReference>
<dbReference type="EMBL" id="LGTL01000005">
    <property type="protein sequence ID" value="KPA82455.1"/>
    <property type="molecule type" value="Genomic_DNA"/>
</dbReference>
<accession>A0A0N0DX11</accession>
<dbReference type="PANTHER" id="PTHR24171">
    <property type="entry name" value="ANKYRIN REPEAT DOMAIN-CONTAINING PROTEIN 39-RELATED"/>
    <property type="match status" value="1"/>
</dbReference>
<feature type="repeat" description="ANK" evidence="3">
    <location>
        <begin position="34"/>
        <end position="68"/>
    </location>
</feature>
<evidence type="ECO:0000313" key="5">
    <source>
        <dbReference type="Proteomes" id="UP000037923"/>
    </source>
</evidence>
<dbReference type="PROSITE" id="PS50088">
    <property type="entry name" value="ANK_REPEAT"/>
    <property type="match status" value="4"/>
</dbReference>
<comment type="caution">
    <text evidence="4">The sequence shown here is derived from an EMBL/GenBank/DDBJ whole genome shotgun (WGS) entry which is preliminary data.</text>
</comment>
<keyword evidence="5" id="KW-1185">Reference proteome</keyword>
<reference evidence="4 5" key="1">
    <citation type="submission" date="2015-07" db="EMBL/GenBank/DDBJ databases">
        <title>High-quality genome of monoxenous trypanosomatid Leptomonas pyrrhocoris.</title>
        <authorList>
            <person name="Flegontov P."/>
            <person name="Butenko A."/>
            <person name="Firsov S."/>
            <person name="Vlcek C."/>
            <person name="Logacheva M.D."/>
            <person name="Field M."/>
            <person name="Filatov D."/>
            <person name="Flegontova O."/>
            <person name="Gerasimov E."/>
            <person name="Jackson A.P."/>
            <person name="Kelly S."/>
            <person name="Opperdoes F."/>
            <person name="O'Reilly A."/>
            <person name="Votypka J."/>
            <person name="Yurchenko V."/>
            <person name="Lukes J."/>
        </authorList>
    </citation>
    <scope>NUCLEOTIDE SEQUENCE [LARGE SCALE GENOMIC DNA]</scope>
    <source>
        <strain evidence="4">H10</strain>
    </source>
</reference>
<proteinExistence type="predicted"/>